<dbReference type="RefSeq" id="WP_234992556.1">
    <property type="nucleotide sequence ID" value="NZ_CP048103.1"/>
</dbReference>
<sequence length="180" mass="20209">MFDGRKSGISREAGESEEVFVHHLQPKPRLILIGAGEDAEPLARFAARTGFSVVVADWRPARCNKGFFPDADRFLVGFPEELVNRLAWRGDEFVVIMTHQFERDRELLHLLRDKKLSYLGILGPRRRTSRLLAGRSLPEGIRSPVGLPIGAEGPEEIAVSILADLIRIRRQAPEPEVLLP</sequence>
<evidence type="ECO:0000313" key="2">
    <source>
        <dbReference type="EMBL" id="SIS64759.1"/>
    </source>
</evidence>
<keyword evidence="3" id="KW-1185">Reference proteome</keyword>
<dbReference type="Pfam" id="PF13478">
    <property type="entry name" value="XdhC_C"/>
    <property type="match status" value="1"/>
</dbReference>
<reference evidence="3" key="1">
    <citation type="submission" date="2017-01" db="EMBL/GenBank/DDBJ databases">
        <authorList>
            <person name="Varghese N."/>
            <person name="Submissions S."/>
        </authorList>
    </citation>
    <scope>NUCLEOTIDE SEQUENCE [LARGE SCALE GENOMIC DNA]</scope>
    <source>
        <strain evidence="3">DSM 45196</strain>
    </source>
</reference>
<dbReference type="PANTHER" id="PTHR30388">
    <property type="entry name" value="ALDEHYDE OXIDOREDUCTASE MOLYBDENUM COFACTOR ASSEMBLY PROTEIN"/>
    <property type="match status" value="1"/>
</dbReference>
<evidence type="ECO:0000313" key="3">
    <source>
        <dbReference type="Proteomes" id="UP000186795"/>
    </source>
</evidence>
<feature type="domain" description="XdhC Rossmann" evidence="1">
    <location>
        <begin position="30"/>
        <end position="165"/>
    </location>
</feature>
<dbReference type="PANTHER" id="PTHR30388:SF6">
    <property type="entry name" value="XANTHINE DEHYDROGENASE SUBUNIT A-RELATED"/>
    <property type="match status" value="1"/>
</dbReference>
<protein>
    <submittedName>
        <fullName evidence="2">Xanthine dehydrogenase accessory factor</fullName>
    </submittedName>
</protein>
<dbReference type="Gene3D" id="3.40.50.720">
    <property type="entry name" value="NAD(P)-binding Rossmann-like Domain"/>
    <property type="match status" value="1"/>
</dbReference>
<dbReference type="InterPro" id="IPR052698">
    <property type="entry name" value="MoCofactor_Util/Proc"/>
</dbReference>
<dbReference type="EMBL" id="FTOD01000003">
    <property type="protein sequence ID" value="SIS64759.1"/>
    <property type="molecule type" value="Genomic_DNA"/>
</dbReference>
<dbReference type="InterPro" id="IPR027051">
    <property type="entry name" value="XdhC_Rossmann_dom"/>
</dbReference>
<dbReference type="Proteomes" id="UP000186795">
    <property type="component" value="Unassembled WGS sequence"/>
</dbReference>
<organism evidence="2 3">
    <name type="scientific">Kroppenstedtia eburnea</name>
    <dbReference type="NCBI Taxonomy" id="714067"/>
    <lineage>
        <taxon>Bacteria</taxon>
        <taxon>Bacillati</taxon>
        <taxon>Bacillota</taxon>
        <taxon>Bacilli</taxon>
        <taxon>Bacillales</taxon>
        <taxon>Thermoactinomycetaceae</taxon>
        <taxon>Kroppenstedtia</taxon>
    </lineage>
</organism>
<dbReference type="AlphaFoldDB" id="A0A1N7KT34"/>
<accession>A0A1N7KT34</accession>
<name>A0A1N7KT34_9BACL</name>
<evidence type="ECO:0000259" key="1">
    <source>
        <dbReference type="Pfam" id="PF13478"/>
    </source>
</evidence>
<proteinExistence type="predicted"/>
<gene>
    <name evidence="2" type="ORF">SAMN05421790_103254</name>
</gene>